<feature type="region of interest" description="Disordered" evidence="5">
    <location>
        <begin position="500"/>
        <end position="525"/>
    </location>
</feature>
<dbReference type="InterPro" id="IPR019787">
    <property type="entry name" value="Znf_PHD-finger"/>
</dbReference>
<dbReference type="InterPro" id="IPR019786">
    <property type="entry name" value="Zinc_finger_PHD-type_CS"/>
</dbReference>
<feature type="compositionally biased region" description="Basic and acidic residues" evidence="5">
    <location>
        <begin position="28"/>
        <end position="37"/>
    </location>
</feature>
<dbReference type="SUPFAM" id="SSF57903">
    <property type="entry name" value="FYVE/PHD zinc finger"/>
    <property type="match status" value="1"/>
</dbReference>
<name>A0A0D1Y8D8_EXOME</name>
<organism evidence="7 8">
    <name type="scientific">Exophiala mesophila</name>
    <name type="common">Black yeast-like fungus</name>
    <dbReference type="NCBI Taxonomy" id="212818"/>
    <lineage>
        <taxon>Eukaryota</taxon>
        <taxon>Fungi</taxon>
        <taxon>Dikarya</taxon>
        <taxon>Ascomycota</taxon>
        <taxon>Pezizomycotina</taxon>
        <taxon>Eurotiomycetes</taxon>
        <taxon>Chaetothyriomycetidae</taxon>
        <taxon>Chaetothyriales</taxon>
        <taxon>Herpotrichiellaceae</taxon>
        <taxon>Exophiala</taxon>
    </lineage>
</organism>
<dbReference type="AlphaFoldDB" id="A0A0D1Y8D8"/>
<evidence type="ECO:0000256" key="3">
    <source>
        <dbReference type="ARBA" id="ARBA00022833"/>
    </source>
</evidence>
<dbReference type="PROSITE" id="PS50016">
    <property type="entry name" value="ZF_PHD_2"/>
    <property type="match status" value="1"/>
</dbReference>
<dbReference type="Gene3D" id="3.30.40.10">
    <property type="entry name" value="Zinc/RING finger domain, C3HC4 (zinc finger)"/>
    <property type="match status" value="1"/>
</dbReference>
<keyword evidence="8" id="KW-1185">Reference proteome</keyword>
<feature type="region of interest" description="Disordered" evidence="5">
    <location>
        <begin position="1"/>
        <end position="109"/>
    </location>
</feature>
<dbReference type="VEuPathDB" id="FungiDB:PV10_00781"/>
<sequence>MADATLPDTIIVSSASDDPHSFSEGPADPEKSEHHVPDQGPSSQISDNGLAKDSGFSIAVPSSHSQPNTSEPVVTKPSIPSSISQLDGAAPQPGAFFDHLPNGHTLPGPIAPELEIGQQSAPLVAPDQATSTQLENRDVMADSGLDLDSSAISRTESSVPKMTFPEAELKGDSESPLPIAYTDALTPTPNSQIVARGNNQQYTLSDGTVVSGKGLGRGRPGVKRGPRTSKPDNTDAARQISQQIPASGKTAPRGQKRKRQKSDDGGDSILGSTTPDSRESSEEYNPTATQTRSGRPTGRPVTLGAMTASPASRPKVTESPAKSSPSTPSTFRNHPKIRRRVYRGKEQSALCEHCLRGHGPVGNVIVFCDACNKCWHQRCHQPQISKETVTDTNAEWFCAGCARILNKGKKGSKAEKLPAVARPVLSTPAPAPTYVYRGPRVGGRFLSPAQKSAYLSTLSKDRLISLVLDASHLAPDLPMFETLVSTHPPLATEAQFTSTYVTPVTGPPPTQTTPGASGGQAEDEGYDGYFDEHAALYPKPGFGVKLPPEKEDMHMLLEGRDCRTFSHWVRGMAGREYHGTSSQR</sequence>
<dbReference type="OMA" id="ACNKCWH"/>
<feature type="compositionally biased region" description="Polar residues" evidence="5">
    <location>
        <begin position="283"/>
        <end position="294"/>
    </location>
</feature>
<evidence type="ECO:0000256" key="2">
    <source>
        <dbReference type="ARBA" id="ARBA00022771"/>
    </source>
</evidence>
<evidence type="ECO:0000259" key="6">
    <source>
        <dbReference type="PROSITE" id="PS50016"/>
    </source>
</evidence>
<accession>A0A0D1Y8D8</accession>
<feature type="compositionally biased region" description="Low complexity" evidence="5">
    <location>
        <begin position="317"/>
        <end position="330"/>
    </location>
</feature>
<dbReference type="Proteomes" id="UP000054302">
    <property type="component" value="Unassembled WGS sequence"/>
</dbReference>
<dbReference type="OrthoDB" id="5863171at2759"/>
<dbReference type="STRING" id="212818.A0A0D1Y8D8"/>
<feature type="compositionally biased region" description="Polar residues" evidence="5">
    <location>
        <begin position="60"/>
        <end position="85"/>
    </location>
</feature>
<dbReference type="SMART" id="SM00249">
    <property type="entry name" value="PHD"/>
    <property type="match status" value="1"/>
</dbReference>
<evidence type="ECO:0000256" key="5">
    <source>
        <dbReference type="SAM" id="MobiDB-lite"/>
    </source>
</evidence>
<dbReference type="RefSeq" id="XP_016228545.1">
    <property type="nucleotide sequence ID" value="XM_016364896.1"/>
</dbReference>
<protein>
    <recommendedName>
        <fullName evidence="6">PHD-type domain-containing protein</fullName>
    </recommendedName>
</protein>
<keyword evidence="2 4" id="KW-0863">Zinc-finger</keyword>
<dbReference type="InterPro" id="IPR001965">
    <property type="entry name" value="Znf_PHD"/>
</dbReference>
<evidence type="ECO:0000256" key="4">
    <source>
        <dbReference type="PROSITE-ProRule" id="PRU00146"/>
    </source>
</evidence>
<keyword evidence="1" id="KW-0479">Metal-binding</keyword>
<proteinExistence type="predicted"/>
<dbReference type="EMBL" id="KN847520">
    <property type="protein sequence ID" value="KIV96971.1"/>
    <property type="molecule type" value="Genomic_DNA"/>
</dbReference>
<dbReference type="GO" id="GO:0008270">
    <property type="term" value="F:zinc ion binding"/>
    <property type="evidence" value="ECO:0007669"/>
    <property type="project" value="UniProtKB-KW"/>
</dbReference>
<evidence type="ECO:0000256" key="1">
    <source>
        <dbReference type="ARBA" id="ARBA00022723"/>
    </source>
</evidence>
<dbReference type="InterPro" id="IPR011011">
    <property type="entry name" value="Znf_FYVE_PHD"/>
</dbReference>
<feature type="compositionally biased region" description="Polar residues" evidence="5">
    <location>
        <begin position="150"/>
        <end position="160"/>
    </location>
</feature>
<dbReference type="Pfam" id="PF00628">
    <property type="entry name" value="PHD"/>
    <property type="match status" value="1"/>
</dbReference>
<dbReference type="InterPro" id="IPR013083">
    <property type="entry name" value="Znf_RING/FYVE/PHD"/>
</dbReference>
<dbReference type="CDD" id="cd15502">
    <property type="entry name" value="PHD_Phf1p_Phf2p_like"/>
    <property type="match status" value="1"/>
</dbReference>
<evidence type="ECO:0000313" key="7">
    <source>
        <dbReference type="EMBL" id="KIV96971.1"/>
    </source>
</evidence>
<feature type="region of interest" description="Disordered" evidence="5">
    <location>
        <begin position="142"/>
        <end position="337"/>
    </location>
</feature>
<dbReference type="PROSITE" id="PS01359">
    <property type="entry name" value="ZF_PHD_1"/>
    <property type="match status" value="1"/>
</dbReference>
<dbReference type="GeneID" id="27318626"/>
<feature type="compositionally biased region" description="Polar residues" evidence="5">
    <location>
        <begin position="185"/>
        <end position="208"/>
    </location>
</feature>
<feature type="domain" description="PHD-type" evidence="6">
    <location>
        <begin position="348"/>
        <end position="404"/>
    </location>
</feature>
<dbReference type="HOGENOM" id="CLU_033346_0_0_1"/>
<keyword evidence="3" id="KW-0862">Zinc</keyword>
<gene>
    <name evidence="7" type="ORF">PV10_00781</name>
</gene>
<reference evidence="7 8" key="1">
    <citation type="submission" date="2015-01" db="EMBL/GenBank/DDBJ databases">
        <title>The Genome Sequence of Exophiala mesophila CBS40295.</title>
        <authorList>
            <consortium name="The Broad Institute Genomics Platform"/>
            <person name="Cuomo C."/>
            <person name="de Hoog S."/>
            <person name="Gorbushina A."/>
            <person name="Stielow B."/>
            <person name="Teixiera M."/>
            <person name="Abouelleil A."/>
            <person name="Chapman S.B."/>
            <person name="Priest M."/>
            <person name="Young S.K."/>
            <person name="Wortman J."/>
            <person name="Nusbaum C."/>
            <person name="Birren B."/>
        </authorList>
    </citation>
    <scope>NUCLEOTIDE SEQUENCE [LARGE SCALE GENOMIC DNA]</scope>
    <source>
        <strain evidence="7 8">CBS 40295</strain>
    </source>
</reference>
<evidence type="ECO:0000313" key="8">
    <source>
        <dbReference type="Proteomes" id="UP000054302"/>
    </source>
</evidence>